<keyword evidence="5" id="KW-1185">Reference proteome</keyword>
<sequence>MKVPIVSSCQETGEILDKDLIEALGYFVEDMETPMIKSTKFQDGNKMDAMLFSLEHQEFVSSTPQETIDKKNGRRKEDGTLFNMSLGQQQQQQEQQQRPEKGLQSGLKKVDRRQRPNSTSKRHHRRRPKHELEYLRAKVRELEEKLETVTKAHVNAINKSVALAAIDTTIGCLSWKEHAERQKHEVAISINENRKLRDRLLRQLYVARVLEAAIRQHQVEAGTYDLLTSTGICRVRRPLMNKTDEQIFALLNSQLEQQFDQVDGVDGVFTTHGLSSVLRHFQGGFDFKREENGTSFRHEEARLLPFPLQSLHNAIWSTFHNGLAGKDTKAKVLDNDRSNLIMRGTIELSTSHRVCITKRAAFRRHLEQDRVVFVWSSFVQIDGSVSIRLREKGWSCASTFELHRGVTQGSSSSSNFERGCITRMTVQLVPEVSKFKSEQEAEEITDLIVDTYHHDFGLVHEVAETLFLKDADTTDNNKGSPLTSVVCM</sequence>
<protein>
    <submittedName>
        <fullName evidence="3">Uncharacterized protein</fullName>
    </submittedName>
</protein>
<evidence type="ECO:0000256" key="2">
    <source>
        <dbReference type="SAM" id="MobiDB-lite"/>
    </source>
</evidence>
<accession>A0AAU9L5X3</accession>
<evidence type="ECO:0000313" key="3">
    <source>
        <dbReference type="EMBL" id="CAH0480543.1"/>
    </source>
</evidence>
<feature type="region of interest" description="Disordered" evidence="2">
    <location>
        <begin position="58"/>
        <end position="131"/>
    </location>
</feature>
<feature type="compositionally biased region" description="Basic residues" evidence="2">
    <location>
        <begin position="120"/>
        <end position="129"/>
    </location>
</feature>
<feature type="compositionally biased region" description="Basic and acidic residues" evidence="2">
    <location>
        <begin position="67"/>
        <end position="79"/>
    </location>
</feature>
<evidence type="ECO:0000313" key="5">
    <source>
        <dbReference type="Proteomes" id="UP001158986"/>
    </source>
</evidence>
<gene>
    <name evidence="4" type="ORF">PBS001_LOCUS8574</name>
    <name evidence="3" type="ORF">PBS003_LOCUS7163</name>
</gene>
<organism evidence="3 6">
    <name type="scientific">Peronospora belbahrii</name>
    <dbReference type="NCBI Taxonomy" id="622444"/>
    <lineage>
        <taxon>Eukaryota</taxon>
        <taxon>Sar</taxon>
        <taxon>Stramenopiles</taxon>
        <taxon>Oomycota</taxon>
        <taxon>Peronosporomycetes</taxon>
        <taxon>Peronosporales</taxon>
        <taxon>Peronosporaceae</taxon>
        <taxon>Peronospora</taxon>
    </lineage>
</organism>
<dbReference type="EMBL" id="CAKLCB010000387">
    <property type="protein sequence ID" value="CAH0522137.1"/>
    <property type="molecule type" value="Genomic_DNA"/>
</dbReference>
<dbReference type="Proteomes" id="UP001158986">
    <property type="component" value="Unassembled WGS sequence"/>
</dbReference>
<evidence type="ECO:0000256" key="1">
    <source>
        <dbReference type="SAM" id="Coils"/>
    </source>
</evidence>
<evidence type="ECO:0000313" key="6">
    <source>
        <dbReference type="Proteomes" id="UP001160483"/>
    </source>
</evidence>
<dbReference type="EMBL" id="CAKKTJ010000324">
    <property type="protein sequence ID" value="CAH0480543.1"/>
    <property type="molecule type" value="Genomic_DNA"/>
</dbReference>
<evidence type="ECO:0000313" key="4">
    <source>
        <dbReference type="EMBL" id="CAH0522137.1"/>
    </source>
</evidence>
<dbReference type="Proteomes" id="UP001160483">
    <property type="component" value="Unassembled WGS sequence"/>
</dbReference>
<dbReference type="AlphaFoldDB" id="A0AAU9L5X3"/>
<feature type="coiled-coil region" evidence="1">
    <location>
        <begin position="132"/>
        <end position="159"/>
    </location>
</feature>
<name>A0AAU9L5X3_9STRA</name>
<proteinExistence type="predicted"/>
<reference evidence="3 5" key="1">
    <citation type="submission" date="2021-11" db="EMBL/GenBank/DDBJ databases">
        <authorList>
            <person name="Islam A."/>
            <person name="Islam S."/>
            <person name="Flora M.S."/>
            <person name="Rahman M."/>
            <person name="Ziaur R.M."/>
            <person name="Epstein J.H."/>
            <person name="Hassan M."/>
            <person name="Klassen M."/>
            <person name="Woodard K."/>
            <person name="Webb A."/>
            <person name="Webby R.J."/>
            <person name="El Zowalaty M.E."/>
        </authorList>
    </citation>
    <scope>NUCLEOTIDE SEQUENCE</scope>
    <source>
        <strain evidence="4">Pbs1</strain>
        <strain evidence="3">Pbs3</strain>
    </source>
</reference>
<comment type="caution">
    <text evidence="3">The sequence shown here is derived from an EMBL/GenBank/DDBJ whole genome shotgun (WGS) entry which is preliminary data.</text>
</comment>
<keyword evidence="1" id="KW-0175">Coiled coil</keyword>